<dbReference type="GO" id="GO:0071944">
    <property type="term" value="C:cell periphery"/>
    <property type="evidence" value="ECO:0007669"/>
    <property type="project" value="UniProtKB-ARBA"/>
</dbReference>
<evidence type="ECO:0000256" key="5">
    <source>
        <dbReference type="SAM" id="MobiDB-lite"/>
    </source>
</evidence>
<evidence type="ECO:0000256" key="3">
    <source>
        <dbReference type="ARBA" id="ARBA00022989"/>
    </source>
</evidence>
<comment type="caution">
    <text evidence="8">The sequence shown here is derived from an EMBL/GenBank/DDBJ whole genome shotgun (WGS) entry which is preliminary data.</text>
</comment>
<dbReference type="EMBL" id="JAGPXD010000005">
    <property type="protein sequence ID" value="KAH7353525.1"/>
    <property type="molecule type" value="Genomic_DNA"/>
</dbReference>
<keyword evidence="2 6" id="KW-0812">Transmembrane</keyword>
<feature type="transmembrane region" description="Helical" evidence="6">
    <location>
        <begin position="200"/>
        <end position="221"/>
    </location>
</feature>
<dbReference type="OrthoDB" id="5215637at2759"/>
<keyword evidence="7" id="KW-0732">Signal</keyword>
<evidence type="ECO:0000313" key="8">
    <source>
        <dbReference type="EMBL" id="KAH7353525.1"/>
    </source>
</evidence>
<name>A0A8K0WZK0_9PEZI</name>
<feature type="compositionally biased region" description="Low complexity" evidence="5">
    <location>
        <begin position="142"/>
        <end position="191"/>
    </location>
</feature>
<dbReference type="GO" id="GO:0016020">
    <property type="term" value="C:membrane"/>
    <property type="evidence" value="ECO:0007669"/>
    <property type="project" value="UniProtKB-SubCell"/>
</dbReference>
<feature type="chain" id="PRO_5035436658" evidence="7">
    <location>
        <begin position="21"/>
        <end position="307"/>
    </location>
</feature>
<keyword evidence="9" id="KW-1185">Reference proteome</keyword>
<reference evidence="8" key="1">
    <citation type="journal article" date="2021" name="Nat. Commun.">
        <title>Genetic determinants of endophytism in the Arabidopsis root mycobiome.</title>
        <authorList>
            <person name="Mesny F."/>
            <person name="Miyauchi S."/>
            <person name="Thiergart T."/>
            <person name="Pickel B."/>
            <person name="Atanasova L."/>
            <person name="Karlsson M."/>
            <person name="Huettel B."/>
            <person name="Barry K.W."/>
            <person name="Haridas S."/>
            <person name="Chen C."/>
            <person name="Bauer D."/>
            <person name="Andreopoulos W."/>
            <person name="Pangilinan J."/>
            <person name="LaButti K."/>
            <person name="Riley R."/>
            <person name="Lipzen A."/>
            <person name="Clum A."/>
            <person name="Drula E."/>
            <person name="Henrissat B."/>
            <person name="Kohler A."/>
            <person name="Grigoriev I.V."/>
            <person name="Martin F.M."/>
            <person name="Hacquard S."/>
        </authorList>
    </citation>
    <scope>NUCLEOTIDE SEQUENCE</scope>
    <source>
        <strain evidence="8">MPI-CAGE-AT-0016</strain>
    </source>
</reference>
<accession>A0A8K0WZK0</accession>
<feature type="region of interest" description="Disordered" evidence="5">
    <location>
        <begin position="227"/>
        <end position="307"/>
    </location>
</feature>
<gene>
    <name evidence="8" type="ORF">B0T11DRAFT_331457</name>
</gene>
<dbReference type="InterPro" id="IPR051694">
    <property type="entry name" value="Immunoregulatory_rcpt-like"/>
</dbReference>
<evidence type="ECO:0000256" key="1">
    <source>
        <dbReference type="ARBA" id="ARBA00004167"/>
    </source>
</evidence>
<organism evidence="8 9">
    <name type="scientific">Plectosphaerella cucumerina</name>
    <dbReference type="NCBI Taxonomy" id="40658"/>
    <lineage>
        <taxon>Eukaryota</taxon>
        <taxon>Fungi</taxon>
        <taxon>Dikarya</taxon>
        <taxon>Ascomycota</taxon>
        <taxon>Pezizomycotina</taxon>
        <taxon>Sordariomycetes</taxon>
        <taxon>Hypocreomycetidae</taxon>
        <taxon>Glomerellales</taxon>
        <taxon>Plectosphaerellaceae</taxon>
        <taxon>Plectosphaerella</taxon>
    </lineage>
</organism>
<protein>
    <submittedName>
        <fullName evidence="8">Uncharacterized protein</fullName>
    </submittedName>
</protein>
<sequence>MRFTTQTGLALLALAASVAAQSSSQNLTCYGVDGNEYPNNVKCPNSDTCCNAQATCTDQKFCQNSDQEENMFVRGPCLHLPYEPDKCGGICLEDEGFDGFTFPRVELCPDGSYCCVSTIPNCCLRGRGIFLDDKGNVIPSPSSSVASSTTASSASSTASDDSASTTESSAAASGTGANSGESQDGGNSSSDGDSDMGLKVGLGVGIPVAAIIGGVVAWLLIRRSKKAGASPDTPASGAAAVPHQQHYDPKKEAAHYPPQQWTPDQQHQAYGAPPQQPGHVAEMETRPVFEMDGGAQAPPQQGYYGRS</sequence>
<comment type="subcellular location">
    <subcellularLocation>
        <location evidence="1">Membrane</location>
        <topology evidence="1">Single-pass membrane protein</topology>
    </subcellularLocation>
</comment>
<keyword evidence="3 6" id="KW-1133">Transmembrane helix</keyword>
<proteinExistence type="predicted"/>
<keyword evidence="4 6" id="KW-0472">Membrane</keyword>
<evidence type="ECO:0000256" key="7">
    <source>
        <dbReference type="SAM" id="SignalP"/>
    </source>
</evidence>
<feature type="compositionally biased region" description="Basic and acidic residues" evidence="5">
    <location>
        <begin position="245"/>
        <end position="254"/>
    </location>
</feature>
<feature type="region of interest" description="Disordered" evidence="5">
    <location>
        <begin position="141"/>
        <end position="194"/>
    </location>
</feature>
<dbReference type="AlphaFoldDB" id="A0A8K0WZK0"/>
<dbReference type="PANTHER" id="PTHR15549:SF26">
    <property type="entry name" value="AXIAL BUDDING PATTERN PROTEIN 2-RELATED"/>
    <property type="match status" value="1"/>
</dbReference>
<dbReference type="PANTHER" id="PTHR15549">
    <property type="entry name" value="PAIRED IMMUNOGLOBULIN-LIKE TYPE 2 RECEPTOR"/>
    <property type="match status" value="1"/>
</dbReference>
<feature type="compositionally biased region" description="Polar residues" evidence="5">
    <location>
        <begin position="259"/>
        <end position="268"/>
    </location>
</feature>
<evidence type="ECO:0000313" key="9">
    <source>
        <dbReference type="Proteomes" id="UP000813385"/>
    </source>
</evidence>
<evidence type="ECO:0000256" key="6">
    <source>
        <dbReference type="SAM" id="Phobius"/>
    </source>
</evidence>
<evidence type="ECO:0000256" key="4">
    <source>
        <dbReference type="ARBA" id="ARBA00023136"/>
    </source>
</evidence>
<evidence type="ECO:0000256" key="2">
    <source>
        <dbReference type="ARBA" id="ARBA00022692"/>
    </source>
</evidence>
<feature type="signal peptide" evidence="7">
    <location>
        <begin position="1"/>
        <end position="20"/>
    </location>
</feature>
<dbReference type="Proteomes" id="UP000813385">
    <property type="component" value="Unassembled WGS sequence"/>
</dbReference>